<accession>A0A813JNY2</accession>
<sequence length="585" mass="64959">MKGRDIKQAFLNADLTHNTNGKRILVRPPALLVKAGLVEHDTPWIVHKALYGLRESPKAWAVSRDQKLRNFVVTVGARMFTLEQSIADPNSWAVVNKKGKKIGIVIVYVDDIVTTGPEELVDEIMDWVGRTWACTEVHSIDDPDGMTFCSIVIIRTSASHGITLRPHKYIKDLVQRHGLCDANPLPLIFDKDECALASDPDDETMVTAEDVRCAQAVTGELLSGSTRTRPDISYSVNRMASLTGKEPRRAARMGQRILRYLLGTMSVGRFYPDDYETVRIQGTSAITLEAHWDFQALVSYTGISYAPEGAKSHGGFVSVWAAAPVFWRNGKQAFPVMSTACRGRAHGSSRSTDCRRVSQRHHQRASAYSQADSRHRQHSVGGATRRRRRALEDEALAHPRFSFARPLRPRSGGHCPRRWSTAVGRLPDQTFPAPRVKELREQWLLRSSDNNNVKAKKATTTTTNNNVKSALHFAVATPLPTTSAAQVVVFQPQPVAFFNEALGHRLSSTMDGLAVIASIFAIAYVASKAYKAARFGQSHGFDAFVYYLLGIYFDKGCQTDQTEPELDEIVVACDRRGVVSTQVFH</sequence>
<dbReference type="Proteomes" id="UP000654075">
    <property type="component" value="Unassembled WGS sequence"/>
</dbReference>
<feature type="region of interest" description="Disordered" evidence="1">
    <location>
        <begin position="345"/>
        <end position="387"/>
    </location>
</feature>
<proteinExistence type="predicted"/>
<evidence type="ECO:0000313" key="5">
    <source>
        <dbReference type="Proteomes" id="UP000626109"/>
    </source>
</evidence>
<evidence type="ECO:0000313" key="6">
    <source>
        <dbReference type="Proteomes" id="UP000654075"/>
    </source>
</evidence>
<evidence type="ECO:0000259" key="2">
    <source>
        <dbReference type="Pfam" id="PF07727"/>
    </source>
</evidence>
<dbReference type="AlphaFoldDB" id="A0A813JNY2"/>
<keyword evidence="6" id="KW-1185">Reference proteome</keyword>
<evidence type="ECO:0000256" key="1">
    <source>
        <dbReference type="SAM" id="MobiDB-lite"/>
    </source>
</evidence>
<dbReference type="Proteomes" id="UP000626109">
    <property type="component" value="Unassembled WGS sequence"/>
</dbReference>
<evidence type="ECO:0000313" key="4">
    <source>
        <dbReference type="EMBL" id="CAE8682890.1"/>
    </source>
</evidence>
<name>A0A813JNY2_POLGL</name>
<protein>
    <recommendedName>
        <fullName evidence="2">Reverse transcriptase Ty1/copia-type domain-containing protein</fullName>
    </recommendedName>
</protein>
<dbReference type="EMBL" id="CAJNNW010026127">
    <property type="protein sequence ID" value="CAE8682890.1"/>
    <property type="molecule type" value="Genomic_DNA"/>
</dbReference>
<dbReference type="EMBL" id="CAJNNV010031347">
    <property type="protein sequence ID" value="CAE8635766.1"/>
    <property type="molecule type" value="Genomic_DNA"/>
</dbReference>
<dbReference type="InterPro" id="IPR013103">
    <property type="entry name" value="RVT_2"/>
</dbReference>
<gene>
    <name evidence="3" type="ORF">PGLA1383_LOCUS51350</name>
    <name evidence="4" type="ORF">PGLA2088_LOCUS23163</name>
</gene>
<dbReference type="OrthoDB" id="409632at2759"/>
<comment type="caution">
    <text evidence="4">The sequence shown here is derived from an EMBL/GenBank/DDBJ whole genome shotgun (WGS) entry which is preliminary data.</text>
</comment>
<feature type="domain" description="Reverse transcriptase Ty1/copia-type" evidence="2">
    <location>
        <begin position="5"/>
        <end position="184"/>
    </location>
</feature>
<organism evidence="4 5">
    <name type="scientific">Polarella glacialis</name>
    <name type="common">Dinoflagellate</name>
    <dbReference type="NCBI Taxonomy" id="89957"/>
    <lineage>
        <taxon>Eukaryota</taxon>
        <taxon>Sar</taxon>
        <taxon>Alveolata</taxon>
        <taxon>Dinophyceae</taxon>
        <taxon>Suessiales</taxon>
        <taxon>Suessiaceae</taxon>
        <taxon>Polarella</taxon>
    </lineage>
</organism>
<evidence type="ECO:0000313" key="3">
    <source>
        <dbReference type="EMBL" id="CAE8635766.1"/>
    </source>
</evidence>
<dbReference type="Pfam" id="PF07727">
    <property type="entry name" value="RVT_2"/>
    <property type="match status" value="1"/>
</dbReference>
<reference evidence="4" key="1">
    <citation type="submission" date="2021-02" db="EMBL/GenBank/DDBJ databases">
        <authorList>
            <person name="Dougan E. K."/>
            <person name="Rhodes N."/>
            <person name="Thang M."/>
            <person name="Chan C."/>
        </authorList>
    </citation>
    <scope>NUCLEOTIDE SEQUENCE</scope>
</reference>